<dbReference type="Pfam" id="PF11127">
    <property type="entry name" value="YgaP-like_TM"/>
    <property type="match status" value="1"/>
</dbReference>
<keyword evidence="1" id="KW-0812">Transmembrane</keyword>
<accession>A0A1S2VHU5</accession>
<dbReference type="RefSeq" id="WP_071503992.1">
    <property type="nucleotide sequence ID" value="NZ_MORL01000007.1"/>
</dbReference>
<comment type="caution">
    <text evidence="3">The sequence shown here is derived from an EMBL/GenBank/DDBJ whole genome shotgun (WGS) entry which is preliminary data.</text>
</comment>
<reference evidence="3 4" key="1">
    <citation type="submission" date="2016-10" db="EMBL/GenBank/DDBJ databases">
        <title>Arsenicibacter rosenii gen. nov., sp. nov., an efficient arsenic-methylating bacterium isolated from an arsenic-contaminated paddy soil.</title>
        <authorList>
            <person name="Huang K."/>
        </authorList>
    </citation>
    <scope>NUCLEOTIDE SEQUENCE [LARGE SCALE GENOMIC DNA]</scope>
    <source>
        <strain evidence="3 4">SM-1</strain>
    </source>
</reference>
<keyword evidence="4" id="KW-1185">Reference proteome</keyword>
<dbReference type="Proteomes" id="UP000181790">
    <property type="component" value="Unassembled WGS sequence"/>
</dbReference>
<feature type="domain" description="Inner membrane protein YgaP-like transmembrane" evidence="2">
    <location>
        <begin position="1"/>
        <end position="65"/>
    </location>
</feature>
<dbReference type="AlphaFoldDB" id="A0A1S2VHU5"/>
<evidence type="ECO:0000256" key="1">
    <source>
        <dbReference type="SAM" id="Phobius"/>
    </source>
</evidence>
<protein>
    <recommendedName>
        <fullName evidence="2">Inner membrane protein YgaP-like transmembrane domain-containing protein</fullName>
    </recommendedName>
</protein>
<dbReference type="InterPro" id="IPR021309">
    <property type="entry name" value="YgaP-like_TM"/>
</dbReference>
<proteinExistence type="predicted"/>
<evidence type="ECO:0000313" key="4">
    <source>
        <dbReference type="Proteomes" id="UP000181790"/>
    </source>
</evidence>
<dbReference type="EMBL" id="MORL01000007">
    <property type="protein sequence ID" value="OIN58321.1"/>
    <property type="molecule type" value="Genomic_DNA"/>
</dbReference>
<sequence>MKKNIGATDRYIRIALAVILIALSAADVLTGIWTLAGFIAAGILLLTSLVSSCPLYLPFGIRTNRAHKLR</sequence>
<gene>
    <name evidence="3" type="ORF">BLX24_15110</name>
</gene>
<organism evidence="3 4">
    <name type="scientific">Arsenicibacter rosenii</name>
    <dbReference type="NCBI Taxonomy" id="1750698"/>
    <lineage>
        <taxon>Bacteria</taxon>
        <taxon>Pseudomonadati</taxon>
        <taxon>Bacteroidota</taxon>
        <taxon>Cytophagia</taxon>
        <taxon>Cytophagales</taxon>
        <taxon>Spirosomataceae</taxon>
        <taxon>Arsenicibacter</taxon>
    </lineage>
</organism>
<evidence type="ECO:0000259" key="2">
    <source>
        <dbReference type="Pfam" id="PF11127"/>
    </source>
</evidence>
<keyword evidence="1" id="KW-0472">Membrane</keyword>
<feature type="transmembrane region" description="Helical" evidence="1">
    <location>
        <begin position="12"/>
        <end position="33"/>
    </location>
</feature>
<evidence type="ECO:0000313" key="3">
    <source>
        <dbReference type="EMBL" id="OIN58321.1"/>
    </source>
</evidence>
<feature type="transmembrane region" description="Helical" evidence="1">
    <location>
        <begin position="39"/>
        <end position="61"/>
    </location>
</feature>
<name>A0A1S2VHU5_9BACT</name>
<keyword evidence="1" id="KW-1133">Transmembrane helix</keyword>